<evidence type="ECO:0000313" key="1">
    <source>
        <dbReference type="EMBL" id="MDC7717608.1"/>
    </source>
</evidence>
<comment type="caution">
    <text evidence="1">The sequence shown here is derived from an EMBL/GenBank/DDBJ whole genome shotgun (WGS) entry which is preliminary data.</text>
</comment>
<organism evidence="1 2">
    <name type="scientific">Vogesella aquatica</name>
    <dbReference type="NCBI Taxonomy" id="2984206"/>
    <lineage>
        <taxon>Bacteria</taxon>
        <taxon>Pseudomonadati</taxon>
        <taxon>Pseudomonadota</taxon>
        <taxon>Betaproteobacteria</taxon>
        <taxon>Neisseriales</taxon>
        <taxon>Chromobacteriaceae</taxon>
        <taxon>Vogesella</taxon>
    </lineage>
</organism>
<evidence type="ECO:0000313" key="2">
    <source>
        <dbReference type="Proteomes" id="UP001219956"/>
    </source>
</evidence>
<protein>
    <submittedName>
        <fullName evidence="1">Uncharacterized protein</fullName>
    </submittedName>
</protein>
<gene>
    <name evidence="1" type="ORF">PQU95_10335</name>
</gene>
<name>A0ABT5IYF9_9NEIS</name>
<sequence length="206" mass="22539">MTTGNEPWRHAKNLQQTLDTLLAEAITASGLCRKIAEQLHSQQQQQGERSALSSSFGLLVRNKKKKEFIGGWLNYQISLSGDGLPQRADGQPCAPVLHVAHWACEFAFEYDAYVGFPASLWQPWQQQGDSLLWWEESDSSFGPEWTYTLELAALNSEDALRAAVVAPALALLAGKPVAEALPATTPGLLRYSSVPDANGDTDLRVS</sequence>
<reference evidence="1 2" key="1">
    <citation type="submission" date="2023-01" db="EMBL/GenBank/DDBJ databases">
        <title>Novel species of the genus Vogesella isolated from rivers.</title>
        <authorList>
            <person name="Lu H."/>
        </authorList>
    </citation>
    <scope>NUCLEOTIDE SEQUENCE [LARGE SCALE GENOMIC DNA]</scope>
    <source>
        <strain evidence="1 2">DC21W</strain>
    </source>
</reference>
<proteinExistence type="predicted"/>
<accession>A0ABT5IYF9</accession>
<dbReference type="Proteomes" id="UP001219956">
    <property type="component" value="Unassembled WGS sequence"/>
</dbReference>
<dbReference type="RefSeq" id="WP_272751924.1">
    <property type="nucleotide sequence ID" value="NZ_JAQQLF010000011.1"/>
</dbReference>
<dbReference type="EMBL" id="JAQQLF010000011">
    <property type="protein sequence ID" value="MDC7717608.1"/>
    <property type="molecule type" value="Genomic_DNA"/>
</dbReference>
<keyword evidence="2" id="KW-1185">Reference proteome</keyword>